<proteinExistence type="inferred from homology"/>
<evidence type="ECO:0000256" key="3">
    <source>
        <dbReference type="ARBA" id="ARBA00022729"/>
    </source>
</evidence>
<dbReference type="GO" id="GO:0005576">
    <property type="term" value="C:extracellular region"/>
    <property type="evidence" value="ECO:0007669"/>
    <property type="project" value="InterPro"/>
</dbReference>
<dbReference type="Proteomes" id="UP000797356">
    <property type="component" value="Chromosome 1"/>
</dbReference>
<dbReference type="OrthoDB" id="337038at2759"/>
<evidence type="ECO:0000313" key="8">
    <source>
        <dbReference type="EMBL" id="KAG1326524.1"/>
    </source>
</evidence>
<dbReference type="GO" id="GO:0098542">
    <property type="term" value="P:defense response to other organism"/>
    <property type="evidence" value="ECO:0007669"/>
    <property type="project" value="UniProtKB-ARBA"/>
</dbReference>
<evidence type="ECO:0000256" key="6">
    <source>
        <dbReference type="SAM" id="SignalP"/>
    </source>
</evidence>
<dbReference type="PRINTS" id="PR00837">
    <property type="entry name" value="V5TPXLIKE"/>
</dbReference>
<dbReference type="PANTHER" id="PTHR10334">
    <property type="entry name" value="CYSTEINE-RICH SECRETORY PROTEIN-RELATED"/>
    <property type="match status" value="1"/>
</dbReference>
<feature type="signal peptide" evidence="6">
    <location>
        <begin position="1"/>
        <end position="18"/>
    </location>
</feature>
<keyword evidence="9" id="KW-1185">Reference proteome</keyword>
<dbReference type="Gene3D" id="3.40.33.10">
    <property type="entry name" value="CAP"/>
    <property type="match status" value="1"/>
</dbReference>
<dbReference type="FunFam" id="3.40.33.10:FF:000006">
    <property type="entry name" value="Putative pathogenesis-related protein 1"/>
    <property type="match status" value="1"/>
</dbReference>
<keyword evidence="3 6" id="KW-0732">Signal</keyword>
<dbReference type="Pfam" id="PF00188">
    <property type="entry name" value="CAP"/>
    <property type="match status" value="1"/>
</dbReference>
<keyword evidence="5" id="KW-0611">Plant defense</keyword>
<gene>
    <name evidence="8" type="ORF">COCNU_01G004580</name>
</gene>
<sequence length="164" mass="18273">MLPFLTSFLLLLCHQASAGGDGRPSLARQFLGPHNAARSVLRLRPLAWDPRLARYAEWYANRRRGDCALVHSAGPYGENIFWGSGSGWTPAQAVAAWVSERKRYRYGSNSCAGGWEKCGHYTQIVWRTTRRLGCARINCAGGRGVFIVCDYDPPVDTAFQLRPL</sequence>
<dbReference type="PRINTS" id="PR00838">
    <property type="entry name" value="V5ALLERGEN"/>
</dbReference>
<dbReference type="AlphaFoldDB" id="A0A8K0HUS3"/>
<dbReference type="PROSITE" id="PS01009">
    <property type="entry name" value="CRISP_1"/>
    <property type="match status" value="1"/>
</dbReference>
<dbReference type="CDD" id="cd05381">
    <property type="entry name" value="CAP_PR-1"/>
    <property type="match status" value="1"/>
</dbReference>
<dbReference type="SUPFAM" id="SSF55797">
    <property type="entry name" value="PR-1-like"/>
    <property type="match status" value="1"/>
</dbReference>
<feature type="domain" description="SCP" evidence="7">
    <location>
        <begin position="25"/>
        <end position="159"/>
    </location>
</feature>
<dbReference type="InterPro" id="IPR018244">
    <property type="entry name" value="Allrgn_V5/Tpx1_CS"/>
</dbReference>
<dbReference type="InterPro" id="IPR035940">
    <property type="entry name" value="CAP_sf"/>
</dbReference>
<feature type="chain" id="PRO_5035482991" evidence="6">
    <location>
        <begin position="19"/>
        <end position="164"/>
    </location>
</feature>
<keyword evidence="4" id="KW-1015">Disulfide bond</keyword>
<dbReference type="InterPro" id="IPR002413">
    <property type="entry name" value="V5_allergen-like"/>
</dbReference>
<organism evidence="8 9">
    <name type="scientific">Cocos nucifera</name>
    <name type="common">Coconut palm</name>
    <dbReference type="NCBI Taxonomy" id="13894"/>
    <lineage>
        <taxon>Eukaryota</taxon>
        <taxon>Viridiplantae</taxon>
        <taxon>Streptophyta</taxon>
        <taxon>Embryophyta</taxon>
        <taxon>Tracheophyta</taxon>
        <taxon>Spermatophyta</taxon>
        <taxon>Magnoliopsida</taxon>
        <taxon>Liliopsida</taxon>
        <taxon>Arecaceae</taxon>
        <taxon>Arecoideae</taxon>
        <taxon>Cocoseae</taxon>
        <taxon>Attaleinae</taxon>
        <taxon>Cocos</taxon>
    </lineage>
</organism>
<accession>A0A8K0HUS3</accession>
<evidence type="ECO:0000259" key="7">
    <source>
        <dbReference type="SMART" id="SM00198"/>
    </source>
</evidence>
<evidence type="ECO:0000256" key="4">
    <source>
        <dbReference type="ARBA" id="ARBA00023157"/>
    </source>
</evidence>
<reference evidence="8" key="1">
    <citation type="journal article" date="2017" name="Gigascience">
        <title>The genome draft of coconut (Cocos nucifera).</title>
        <authorList>
            <person name="Xiao Y."/>
            <person name="Xu P."/>
            <person name="Fan H."/>
            <person name="Baudouin L."/>
            <person name="Xia W."/>
            <person name="Bocs S."/>
            <person name="Xu J."/>
            <person name="Li Q."/>
            <person name="Guo A."/>
            <person name="Zhou L."/>
            <person name="Li J."/>
            <person name="Wu Y."/>
            <person name="Ma Z."/>
            <person name="Armero A."/>
            <person name="Issali A.E."/>
            <person name="Liu N."/>
            <person name="Peng M."/>
            <person name="Yang Y."/>
        </authorList>
    </citation>
    <scope>NUCLEOTIDE SEQUENCE</scope>
    <source>
        <tissue evidence="8">Spear leaf of Hainan Tall coconut</tissue>
    </source>
</reference>
<protein>
    <submittedName>
        <fullName evidence="8">Pathogenesis-related protein PR-1</fullName>
    </submittedName>
</protein>
<reference evidence="8" key="2">
    <citation type="submission" date="2019-07" db="EMBL/GenBank/DDBJ databases">
        <authorList>
            <person name="Yang Y."/>
            <person name="Bocs S."/>
            <person name="Baudouin L."/>
        </authorList>
    </citation>
    <scope>NUCLEOTIDE SEQUENCE</scope>
    <source>
        <tissue evidence="8">Spear leaf of Hainan Tall coconut</tissue>
    </source>
</reference>
<evidence type="ECO:0000256" key="2">
    <source>
        <dbReference type="ARBA" id="ARBA00009923"/>
    </source>
</evidence>
<comment type="function">
    <text evidence="1">Probably involved in the defense reaction of plants against pathogens.</text>
</comment>
<evidence type="ECO:0000256" key="5">
    <source>
        <dbReference type="ARBA" id="ARBA00023265"/>
    </source>
</evidence>
<dbReference type="InterPro" id="IPR014044">
    <property type="entry name" value="CAP_dom"/>
</dbReference>
<dbReference type="EMBL" id="CM017872">
    <property type="protein sequence ID" value="KAG1326524.1"/>
    <property type="molecule type" value="Genomic_DNA"/>
</dbReference>
<evidence type="ECO:0000313" key="9">
    <source>
        <dbReference type="Proteomes" id="UP000797356"/>
    </source>
</evidence>
<name>A0A8K0HUS3_COCNU</name>
<evidence type="ECO:0000256" key="1">
    <source>
        <dbReference type="ARBA" id="ARBA00003143"/>
    </source>
</evidence>
<dbReference type="SMART" id="SM00198">
    <property type="entry name" value="SCP"/>
    <property type="match status" value="1"/>
</dbReference>
<comment type="similarity">
    <text evidence="2">Belongs to the CRISP family.</text>
</comment>
<comment type="caution">
    <text evidence="8">The sequence shown here is derived from an EMBL/GenBank/DDBJ whole genome shotgun (WGS) entry which is preliminary data.</text>
</comment>
<dbReference type="InterPro" id="IPR001283">
    <property type="entry name" value="CRISP-related"/>
</dbReference>
<keyword evidence="5" id="KW-0568">Pathogenesis-related protein</keyword>